<feature type="transmembrane region" description="Helical" evidence="1">
    <location>
        <begin position="12"/>
        <end position="32"/>
    </location>
</feature>
<evidence type="ECO:0000259" key="2">
    <source>
        <dbReference type="Pfam" id="PF07811"/>
    </source>
</evidence>
<keyword evidence="1" id="KW-0812">Transmembrane</keyword>
<dbReference type="Proteomes" id="UP000317421">
    <property type="component" value="Unassembled WGS sequence"/>
</dbReference>
<dbReference type="RefSeq" id="WP_231934264.1">
    <property type="nucleotide sequence ID" value="NZ_SJPR01000001.1"/>
</dbReference>
<reference evidence="3 4" key="1">
    <citation type="submission" date="2019-02" db="EMBL/GenBank/DDBJ databases">
        <title>Deep-cultivation of Planctomycetes and their phenomic and genomic characterization uncovers novel biology.</title>
        <authorList>
            <person name="Wiegand S."/>
            <person name="Jogler M."/>
            <person name="Boedeker C."/>
            <person name="Pinto D."/>
            <person name="Vollmers J."/>
            <person name="Rivas-Marin E."/>
            <person name="Kohn T."/>
            <person name="Peeters S.H."/>
            <person name="Heuer A."/>
            <person name="Rast P."/>
            <person name="Oberbeckmann S."/>
            <person name="Bunk B."/>
            <person name="Jeske O."/>
            <person name="Meyerdierks A."/>
            <person name="Storesund J.E."/>
            <person name="Kallscheuer N."/>
            <person name="Luecker S."/>
            <person name="Lage O.M."/>
            <person name="Pohl T."/>
            <person name="Merkel B.J."/>
            <person name="Hornburger P."/>
            <person name="Mueller R.-W."/>
            <person name="Bruemmer F."/>
            <person name="Labrenz M."/>
            <person name="Spormann A.M."/>
            <person name="Op Den Camp H."/>
            <person name="Overmann J."/>
            <person name="Amann R."/>
            <person name="Jetten M.S.M."/>
            <person name="Mascher T."/>
            <person name="Medema M.H."/>
            <person name="Devos D.P."/>
            <person name="Kaster A.-K."/>
            <person name="Ovreas L."/>
            <person name="Rohde M."/>
            <person name="Galperin M.Y."/>
            <person name="Jogler C."/>
        </authorList>
    </citation>
    <scope>NUCLEOTIDE SEQUENCE [LARGE SCALE GENOMIC DNA]</scope>
    <source>
        <strain evidence="3 4">Pla108</strain>
    </source>
</reference>
<dbReference type="AlphaFoldDB" id="A0A5C6AJN1"/>
<gene>
    <name evidence="3" type="ORF">Pla108_05590</name>
</gene>
<proteinExistence type="predicted"/>
<evidence type="ECO:0000256" key="1">
    <source>
        <dbReference type="SAM" id="Phobius"/>
    </source>
</evidence>
<accession>A0A5C6AJN1</accession>
<sequence length="133" mass="14322">MFRNQSNDRSGVAATEFAICLPVLMLLLLGTLESCSMIFLKQSLSIAAYEAGHTALLPNATDSDIRTAGEGVLTDRRIQNGAIQVLPGGIQSIDEGEYFEIRVSAPTDANRILPLSFFGGRQLSASAVFMKEI</sequence>
<keyword evidence="1" id="KW-1133">Transmembrane helix</keyword>
<organism evidence="3 4">
    <name type="scientific">Botrimarina colliarenosi</name>
    <dbReference type="NCBI Taxonomy" id="2528001"/>
    <lineage>
        <taxon>Bacteria</taxon>
        <taxon>Pseudomonadati</taxon>
        <taxon>Planctomycetota</taxon>
        <taxon>Planctomycetia</taxon>
        <taxon>Pirellulales</taxon>
        <taxon>Lacipirellulaceae</taxon>
        <taxon>Botrimarina</taxon>
    </lineage>
</organism>
<evidence type="ECO:0000313" key="3">
    <source>
        <dbReference type="EMBL" id="TWT99616.1"/>
    </source>
</evidence>
<keyword evidence="1" id="KW-0472">Membrane</keyword>
<dbReference type="Pfam" id="PF07811">
    <property type="entry name" value="TadE"/>
    <property type="match status" value="1"/>
</dbReference>
<feature type="domain" description="TadE-like" evidence="2">
    <location>
        <begin position="11"/>
        <end position="51"/>
    </location>
</feature>
<dbReference type="InterPro" id="IPR012495">
    <property type="entry name" value="TadE-like_dom"/>
</dbReference>
<keyword evidence="4" id="KW-1185">Reference proteome</keyword>
<dbReference type="EMBL" id="SJPR01000001">
    <property type="protein sequence ID" value="TWT99616.1"/>
    <property type="molecule type" value="Genomic_DNA"/>
</dbReference>
<protein>
    <submittedName>
        <fullName evidence="3">TadE-like protein</fullName>
    </submittedName>
</protein>
<evidence type="ECO:0000313" key="4">
    <source>
        <dbReference type="Proteomes" id="UP000317421"/>
    </source>
</evidence>
<name>A0A5C6AJN1_9BACT</name>
<comment type="caution">
    <text evidence="3">The sequence shown here is derived from an EMBL/GenBank/DDBJ whole genome shotgun (WGS) entry which is preliminary data.</text>
</comment>